<dbReference type="KEGG" id="pef:A7E78_08210"/>
<proteinExistence type="predicted"/>
<dbReference type="Proteomes" id="UP000182517">
    <property type="component" value="Chromosome"/>
</dbReference>
<evidence type="ECO:0000313" key="2">
    <source>
        <dbReference type="Proteomes" id="UP000182517"/>
    </source>
</evidence>
<dbReference type="GO" id="GO:0016884">
    <property type="term" value="F:carbon-nitrogen ligase activity, with glutamine as amido-N-donor"/>
    <property type="evidence" value="ECO:0007669"/>
    <property type="project" value="InterPro"/>
</dbReference>
<dbReference type="InterPro" id="IPR023168">
    <property type="entry name" value="GatB_Yqey_C_2"/>
</dbReference>
<dbReference type="InterPro" id="IPR019004">
    <property type="entry name" value="YqeY/Aim41"/>
</dbReference>
<protein>
    <submittedName>
        <fullName evidence="1">Glutamyl-tRNA amidotransferase</fullName>
    </submittedName>
</protein>
<name>A0A1L3GPF1_9BACT</name>
<dbReference type="Gene3D" id="1.10.1510.10">
    <property type="entry name" value="Uncharacterised protein YqeY/AIM41 PF09424, N-terminal domain"/>
    <property type="match status" value="1"/>
</dbReference>
<keyword evidence="2" id="KW-1185">Reference proteome</keyword>
<dbReference type="STRING" id="1842532.A7E78_08210"/>
<dbReference type="InterPro" id="IPR042184">
    <property type="entry name" value="YqeY/Aim41_N"/>
</dbReference>
<dbReference type="PANTHER" id="PTHR28055">
    <property type="entry name" value="ALTERED INHERITANCE OF MITOCHONDRIA PROTEIN 41, MITOCHONDRIAL"/>
    <property type="match status" value="1"/>
</dbReference>
<dbReference type="OrthoDB" id="9788127at2"/>
<gene>
    <name evidence="1" type="ORF">A7E78_08210</name>
</gene>
<dbReference type="Gene3D" id="1.10.10.410">
    <property type="match status" value="1"/>
</dbReference>
<organism evidence="1 2">
    <name type="scientific">Syntrophotalea acetylenivorans</name>
    <dbReference type="NCBI Taxonomy" id="1842532"/>
    <lineage>
        <taxon>Bacteria</taxon>
        <taxon>Pseudomonadati</taxon>
        <taxon>Thermodesulfobacteriota</taxon>
        <taxon>Desulfuromonadia</taxon>
        <taxon>Desulfuromonadales</taxon>
        <taxon>Syntrophotaleaceae</taxon>
        <taxon>Syntrophotalea</taxon>
    </lineage>
</organism>
<accession>A0A1L3GPF1</accession>
<dbReference type="Pfam" id="PF09424">
    <property type="entry name" value="YqeY"/>
    <property type="match status" value="1"/>
</dbReference>
<dbReference type="GO" id="GO:0016740">
    <property type="term" value="F:transferase activity"/>
    <property type="evidence" value="ECO:0007669"/>
    <property type="project" value="UniProtKB-KW"/>
</dbReference>
<sequence>MSLKQQLTDAMKEAMKAKASERLSTIRLIRSAIKNREIDTREELDDPGVIAILGTLVKQRKESAQVYRDNQRLDLAEKEEAELAILQEFLPEPLSDEELVALIDEIVGELGATSMRDMGPVMKLVGERAQGRADGKKASVLVKERLAG</sequence>
<dbReference type="RefSeq" id="WP_072283786.1">
    <property type="nucleotide sequence ID" value="NZ_CP015519.1"/>
</dbReference>
<dbReference type="InterPro" id="IPR003789">
    <property type="entry name" value="Asn/Gln_tRNA_amidoTrase-B-like"/>
</dbReference>
<dbReference type="PANTHER" id="PTHR28055:SF1">
    <property type="entry name" value="ALTERED INHERITANCE OF MITOCHONDRIA PROTEIN 41, MITOCHONDRIAL"/>
    <property type="match status" value="1"/>
</dbReference>
<dbReference type="EMBL" id="CP015519">
    <property type="protein sequence ID" value="APG27821.1"/>
    <property type="molecule type" value="Genomic_DNA"/>
</dbReference>
<reference evidence="1 2" key="1">
    <citation type="journal article" date="2017" name="Genome Announc.">
        <title>Complete Genome Sequences of Two Acetylene-Fermenting Pelobacter acetylenicus Strains.</title>
        <authorList>
            <person name="Sutton J.M."/>
            <person name="Baesman S.M."/>
            <person name="Fierst J.L."/>
            <person name="Poret-Peterson A.T."/>
            <person name="Oremland R.S."/>
            <person name="Dunlap D.S."/>
            <person name="Akob D.M."/>
        </authorList>
    </citation>
    <scope>NUCLEOTIDE SEQUENCE [LARGE SCALE GENOMIC DNA]</scope>
    <source>
        <strain evidence="1 2">SFB93</strain>
    </source>
</reference>
<dbReference type="AlphaFoldDB" id="A0A1L3GPF1"/>
<dbReference type="SUPFAM" id="SSF89095">
    <property type="entry name" value="GatB/YqeY motif"/>
    <property type="match status" value="1"/>
</dbReference>
<evidence type="ECO:0000313" key="1">
    <source>
        <dbReference type="EMBL" id="APG27821.1"/>
    </source>
</evidence>
<keyword evidence="1" id="KW-0808">Transferase</keyword>